<sequence>MEEVRDAALLRLRAMYGQVEHLHEDIASECCLRALRNPRAVNKSWVSCVATNAIIDELRRHARFLDRQQAVHEHWSRGHPRNPLEALVEVETRASQREFLASLADGHPSFAAILDYWLTDPDATQKGVAQAIGMNYNTLKTHLHRARQRAQMGVEVERG</sequence>
<dbReference type="AlphaFoldDB" id="A0A6M3J141"/>
<evidence type="ECO:0000259" key="1">
    <source>
        <dbReference type="Pfam" id="PF04542"/>
    </source>
</evidence>
<dbReference type="InterPro" id="IPR007627">
    <property type="entry name" value="RNA_pol_sigma70_r2"/>
</dbReference>
<gene>
    <name evidence="2" type="ORF">MM415B00764_0028</name>
</gene>
<dbReference type="EMBL" id="MT141474">
    <property type="protein sequence ID" value="QJA62562.1"/>
    <property type="molecule type" value="Genomic_DNA"/>
</dbReference>
<accession>A0A6M3J141</accession>
<name>A0A6M3J141_9ZZZZ</name>
<dbReference type="SUPFAM" id="SSF88946">
    <property type="entry name" value="Sigma2 domain of RNA polymerase sigma factors"/>
    <property type="match status" value="1"/>
</dbReference>
<evidence type="ECO:0000313" key="2">
    <source>
        <dbReference type="EMBL" id="QJA62562.1"/>
    </source>
</evidence>
<organism evidence="2">
    <name type="scientific">viral metagenome</name>
    <dbReference type="NCBI Taxonomy" id="1070528"/>
    <lineage>
        <taxon>unclassified sequences</taxon>
        <taxon>metagenomes</taxon>
        <taxon>organismal metagenomes</taxon>
    </lineage>
</organism>
<dbReference type="GO" id="GO:0006352">
    <property type="term" value="P:DNA-templated transcription initiation"/>
    <property type="evidence" value="ECO:0007669"/>
    <property type="project" value="InterPro"/>
</dbReference>
<dbReference type="Pfam" id="PF04542">
    <property type="entry name" value="Sigma70_r2"/>
    <property type="match status" value="1"/>
</dbReference>
<dbReference type="GO" id="GO:0003700">
    <property type="term" value="F:DNA-binding transcription factor activity"/>
    <property type="evidence" value="ECO:0007669"/>
    <property type="project" value="InterPro"/>
</dbReference>
<proteinExistence type="predicted"/>
<protein>
    <submittedName>
        <fullName evidence="2">Putative sigma-70 region domain containing protein</fullName>
    </submittedName>
</protein>
<dbReference type="InterPro" id="IPR013325">
    <property type="entry name" value="RNA_pol_sigma_r2"/>
</dbReference>
<reference evidence="2" key="1">
    <citation type="submission" date="2020-03" db="EMBL/GenBank/DDBJ databases">
        <title>The deep terrestrial virosphere.</title>
        <authorList>
            <person name="Holmfeldt K."/>
            <person name="Nilsson E."/>
            <person name="Simone D."/>
            <person name="Lopez-Fernandez M."/>
            <person name="Wu X."/>
            <person name="de Brujin I."/>
            <person name="Lundin D."/>
            <person name="Andersson A."/>
            <person name="Bertilsson S."/>
            <person name="Dopson M."/>
        </authorList>
    </citation>
    <scope>NUCLEOTIDE SEQUENCE</scope>
    <source>
        <strain evidence="2">MM415B00764</strain>
    </source>
</reference>
<feature type="domain" description="RNA polymerase sigma-70 region 2" evidence="1">
    <location>
        <begin position="20"/>
        <end position="63"/>
    </location>
</feature>